<protein>
    <submittedName>
        <fullName evidence="2">Uncharacterized protein</fullName>
    </submittedName>
</protein>
<evidence type="ECO:0000313" key="2">
    <source>
        <dbReference type="EMBL" id="CAE0706243.1"/>
    </source>
</evidence>
<feature type="region of interest" description="Disordered" evidence="1">
    <location>
        <begin position="64"/>
        <end position="83"/>
    </location>
</feature>
<evidence type="ECO:0000256" key="1">
    <source>
        <dbReference type="SAM" id="MobiDB-lite"/>
    </source>
</evidence>
<sequence>MSSWVDQAKRYVHAHDVATAAASATDAAPPPPPDWLLAAARLRSHRIREPTGGDLVRATRERVRKRRAERKKATAARNKRKKARERAAAAAKARKAKKLKAATAVTDALPERYASAATSLALWRALSSVPPATAPALRAALRRLSELLANEVSENAQPLVDALAAAAARDPLDEAALAAARDACRPVFEDAHVGRTYVNAAGTAVVVLFKVPEEGDDEALWVIGARQEGGVYDGVQIVRFPTWAVEEWDAGDLARARPAPGGGGV</sequence>
<proteinExistence type="predicted"/>
<dbReference type="EMBL" id="HBIW01025148">
    <property type="protein sequence ID" value="CAE0706243.1"/>
    <property type="molecule type" value="Transcribed_RNA"/>
</dbReference>
<reference evidence="2" key="1">
    <citation type="submission" date="2021-01" db="EMBL/GenBank/DDBJ databases">
        <authorList>
            <person name="Corre E."/>
            <person name="Pelletier E."/>
            <person name="Niang G."/>
            <person name="Scheremetjew M."/>
            <person name="Finn R."/>
            <person name="Kale V."/>
            <person name="Holt S."/>
            <person name="Cochrane G."/>
            <person name="Meng A."/>
            <person name="Brown T."/>
            <person name="Cohen L."/>
        </authorList>
    </citation>
    <scope>NUCLEOTIDE SEQUENCE</scope>
    <source>
        <strain evidence="2">CCMP1756</strain>
    </source>
</reference>
<dbReference type="AlphaFoldDB" id="A0A7S4A7I4"/>
<organism evidence="2">
    <name type="scientific">Pelagomonas calceolata</name>
    <dbReference type="NCBI Taxonomy" id="35677"/>
    <lineage>
        <taxon>Eukaryota</taxon>
        <taxon>Sar</taxon>
        <taxon>Stramenopiles</taxon>
        <taxon>Ochrophyta</taxon>
        <taxon>Pelagophyceae</taxon>
        <taxon>Pelagomonadales</taxon>
        <taxon>Pelagomonadaceae</taxon>
        <taxon>Pelagomonas</taxon>
    </lineage>
</organism>
<name>A0A7S4A7I4_9STRA</name>
<accession>A0A7S4A7I4</accession>
<gene>
    <name evidence="2" type="ORF">PCAL00307_LOCUS21693</name>
</gene>